<feature type="transmembrane region" description="Helical" evidence="5">
    <location>
        <begin position="35"/>
        <end position="59"/>
    </location>
</feature>
<feature type="transmembrane region" description="Helical" evidence="5">
    <location>
        <begin position="135"/>
        <end position="154"/>
    </location>
</feature>
<feature type="transmembrane region" description="Helical" evidence="5">
    <location>
        <begin position="166"/>
        <end position="187"/>
    </location>
</feature>
<keyword evidence="4 5" id="KW-0472">Membrane</keyword>
<evidence type="ECO:0000256" key="5">
    <source>
        <dbReference type="SAM" id="Phobius"/>
    </source>
</evidence>
<dbReference type="Pfam" id="PF04893">
    <property type="entry name" value="Yip1"/>
    <property type="match status" value="1"/>
</dbReference>
<comment type="caution">
    <text evidence="7">The sequence shown here is derived from an EMBL/GenBank/DDBJ whole genome shotgun (WGS) entry which is preliminary data.</text>
</comment>
<evidence type="ECO:0000313" key="8">
    <source>
        <dbReference type="Proteomes" id="UP001596495"/>
    </source>
</evidence>
<dbReference type="Proteomes" id="UP001596495">
    <property type="component" value="Unassembled WGS sequence"/>
</dbReference>
<dbReference type="EMBL" id="JBHTBX010000004">
    <property type="protein sequence ID" value="MFC7434500.1"/>
    <property type="molecule type" value="Genomic_DNA"/>
</dbReference>
<organism evidence="7 8">
    <name type="scientific">Hydrogenophaga bisanensis</name>
    <dbReference type="NCBI Taxonomy" id="439611"/>
    <lineage>
        <taxon>Bacteria</taxon>
        <taxon>Pseudomonadati</taxon>
        <taxon>Pseudomonadota</taxon>
        <taxon>Betaproteobacteria</taxon>
        <taxon>Burkholderiales</taxon>
        <taxon>Comamonadaceae</taxon>
        <taxon>Hydrogenophaga</taxon>
    </lineage>
</organism>
<evidence type="ECO:0000313" key="7">
    <source>
        <dbReference type="EMBL" id="MFC7434500.1"/>
    </source>
</evidence>
<sequence length="411" mass="42867">MNLVQRVQDILLKPRDTWQTIAQEPSDVPGLFKNYVVYLAAVSSLATFIGLSLVGVGGFGMSFRVPIVTGLVNLVVGFVLTLVMVYVLGLIANALAPTFQGEKNLPNAVKLVAYGSTAGLLGGIFNLLPALSMLGLLAALYSIYLIYTGIPVMMKAPEGKAVGYTAVLILCGVVAGLVMGAVSALFTGGGPGMMGHMGRSDGNVTFKVPGSEVTVDTAKLEEAARKMEEAGKKMEEAQARGDQAGANKALGEMMGAALGGQGGKPLAPDALQRFVPEKLAGMSRQSLEARSDQAMGMSFSSVSAGYDKDGQGVELRVQDIGAVPALTMAMGAWASSTVNRETQDEVERIYQKDGISFREEYSKDGGRSEMAMLLPNGVMVEIEGAGAGMDAVRAAGAALDIKGLAGLQRDK</sequence>
<evidence type="ECO:0000256" key="4">
    <source>
        <dbReference type="ARBA" id="ARBA00023136"/>
    </source>
</evidence>
<reference evidence="8" key="1">
    <citation type="journal article" date="2019" name="Int. J. Syst. Evol. Microbiol.">
        <title>The Global Catalogue of Microorganisms (GCM) 10K type strain sequencing project: providing services to taxonomists for standard genome sequencing and annotation.</title>
        <authorList>
            <consortium name="The Broad Institute Genomics Platform"/>
            <consortium name="The Broad Institute Genome Sequencing Center for Infectious Disease"/>
            <person name="Wu L."/>
            <person name="Ma J."/>
        </authorList>
    </citation>
    <scope>NUCLEOTIDE SEQUENCE [LARGE SCALE GENOMIC DNA]</scope>
    <source>
        <strain evidence="8">CCUG 54518</strain>
    </source>
</reference>
<evidence type="ECO:0000259" key="6">
    <source>
        <dbReference type="Pfam" id="PF04893"/>
    </source>
</evidence>
<name>A0ABW2R8V0_9BURK</name>
<evidence type="ECO:0000256" key="1">
    <source>
        <dbReference type="ARBA" id="ARBA00004141"/>
    </source>
</evidence>
<dbReference type="RefSeq" id="WP_382255910.1">
    <property type="nucleotide sequence ID" value="NZ_JBHTBX010000004.1"/>
</dbReference>
<proteinExistence type="predicted"/>
<dbReference type="InterPro" id="IPR006977">
    <property type="entry name" value="Yip1_dom"/>
</dbReference>
<keyword evidence="2 5" id="KW-0812">Transmembrane</keyword>
<protein>
    <submittedName>
        <fullName evidence="7">Yip1 family protein</fullName>
    </submittedName>
</protein>
<comment type="subcellular location">
    <subcellularLocation>
        <location evidence="1">Membrane</location>
        <topology evidence="1">Multi-pass membrane protein</topology>
    </subcellularLocation>
</comment>
<keyword evidence="3 5" id="KW-1133">Transmembrane helix</keyword>
<gene>
    <name evidence="7" type="ORF">ACFQNJ_08250</name>
</gene>
<feature type="transmembrane region" description="Helical" evidence="5">
    <location>
        <begin position="71"/>
        <end position="91"/>
    </location>
</feature>
<evidence type="ECO:0000256" key="3">
    <source>
        <dbReference type="ARBA" id="ARBA00022989"/>
    </source>
</evidence>
<evidence type="ECO:0000256" key="2">
    <source>
        <dbReference type="ARBA" id="ARBA00022692"/>
    </source>
</evidence>
<accession>A0ABW2R8V0</accession>
<feature type="domain" description="Yip1" evidence="6">
    <location>
        <begin position="10"/>
        <end position="176"/>
    </location>
</feature>
<keyword evidence="8" id="KW-1185">Reference proteome</keyword>